<protein>
    <submittedName>
        <fullName evidence="1">DUF4250 domain-containing protein</fullName>
    </submittedName>
</protein>
<dbReference type="InterPro" id="IPR025346">
    <property type="entry name" value="DUF4250"/>
</dbReference>
<organism evidence="1 2">
    <name type="scientific">Candidatus Enterocloster faecavium</name>
    <dbReference type="NCBI Taxonomy" id="2838560"/>
    <lineage>
        <taxon>Bacteria</taxon>
        <taxon>Bacillati</taxon>
        <taxon>Bacillota</taxon>
        <taxon>Clostridia</taxon>
        <taxon>Lachnospirales</taxon>
        <taxon>Lachnospiraceae</taxon>
        <taxon>Enterocloster</taxon>
    </lineage>
</organism>
<gene>
    <name evidence="1" type="ORF">H9716_13750</name>
</gene>
<name>A0A9D2RNH1_9FIRM</name>
<sequence>MNTLPKDPVMRFSWLNTQLRDHYKSLKELCEDMELSEEQIRTSMEEAGFLYEPENNQFH</sequence>
<evidence type="ECO:0000313" key="1">
    <source>
        <dbReference type="EMBL" id="HJB08902.1"/>
    </source>
</evidence>
<dbReference type="AlphaFoldDB" id="A0A9D2RNH1"/>
<dbReference type="Proteomes" id="UP000886804">
    <property type="component" value="Unassembled WGS sequence"/>
</dbReference>
<reference evidence="1" key="1">
    <citation type="journal article" date="2021" name="PeerJ">
        <title>Extensive microbial diversity within the chicken gut microbiome revealed by metagenomics and culture.</title>
        <authorList>
            <person name="Gilroy R."/>
            <person name="Ravi A."/>
            <person name="Getino M."/>
            <person name="Pursley I."/>
            <person name="Horton D.L."/>
            <person name="Alikhan N.F."/>
            <person name="Baker D."/>
            <person name="Gharbi K."/>
            <person name="Hall N."/>
            <person name="Watson M."/>
            <person name="Adriaenssens E.M."/>
            <person name="Foster-Nyarko E."/>
            <person name="Jarju S."/>
            <person name="Secka A."/>
            <person name="Antonio M."/>
            <person name="Oren A."/>
            <person name="Chaudhuri R.R."/>
            <person name="La Ragione R."/>
            <person name="Hildebrand F."/>
            <person name="Pallen M.J."/>
        </authorList>
    </citation>
    <scope>NUCLEOTIDE SEQUENCE</scope>
    <source>
        <strain evidence="1">CHK188-4685</strain>
    </source>
</reference>
<comment type="caution">
    <text evidence="1">The sequence shown here is derived from an EMBL/GenBank/DDBJ whole genome shotgun (WGS) entry which is preliminary data.</text>
</comment>
<proteinExistence type="predicted"/>
<dbReference type="EMBL" id="DWYS01000167">
    <property type="protein sequence ID" value="HJB08902.1"/>
    <property type="molecule type" value="Genomic_DNA"/>
</dbReference>
<evidence type="ECO:0000313" key="2">
    <source>
        <dbReference type="Proteomes" id="UP000886804"/>
    </source>
</evidence>
<dbReference type="Pfam" id="PF14056">
    <property type="entry name" value="DUF4250"/>
    <property type="match status" value="1"/>
</dbReference>
<accession>A0A9D2RNH1</accession>
<reference evidence="1" key="2">
    <citation type="submission" date="2021-04" db="EMBL/GenBank/DDBJ databases">
        <authorList>
            <person name="Gilroy R."/>
        </authorList>
    </citation>
    <scope>NUCLEOTIDE SEQUENCE</scope>
    <source>
        <strain evidence="1">CHK188-4685</strain>
    </source>
</reference>